<dbReference type="AlphaFoldDB" id="A0A931DZB5"/>
<protein>
    <submittedName>
        <fullName evidence="1">Uncharacterized protein</fullName>
    </submittedName>
</protein>
<accession>A0A931DZB5</accession>
<sequence>MLFFTVLFPTVLFPTVLFPCVVAALALTRRAVTGLVVAAGALTCRFATGACLAVSQQVFLGCVFDRGVLRVGHCPQLFPSFKADCFSGSVGLTGHVNEKRSRY</sequence>
<dbReference type="RefSeq" id="WP_196825189.1">
    <property type="nucleotide sequence ID" value="NZ_CP046980.1"/>
</dbReference>
<dbReference type="EMBL" id="JADOUE010000001">
    <property type="protein sequence ID" value="MBG6122870.1"/>
    <property type="molecule type" value="Genomic_DNA"/>
</dbReference>
<comment type="caution">
    <text evidence="1">The sequence shown here is derived from an EMBL/GenBank/DDBJ whole genome shotgun (WGS) entry which is preliminary data.</text>
</comment>
<dbReference type="Proteomes" id="UP000658613">
    <property type="component" value="Unassembled WGS sequence"/>
</dbReference>
<proteinExistence type="predicted"/>
<keyword evidence="2" id="KW-1185">Reference proteome</keyword>
<gene>
    <name evidence="1" type="ORF">IW254_001839</name>
</gene>
<organism evidence="1 2">
    <name type="scientific">Corynebacterium aquatimens</name>
    <dbReference type="NCBI Taxonomy" id="1190508"/>
    <lineage>
        <taxon>Bacteria</taxon>
        <taxon>Bacillati</taxon>
        <taxon>Actinomycetota</taxon>
        <taxon>Actinomycetes</taxon>
        <taxon>Mycobacteriales</taxon>
        <taxon>Corynebacteriaceae</taxon>
        <taxon>Corynebacterium</taxon>
    </lineage>
</organism>
<evidence type="ECO:0000313" key="1">
    <source>
        <dbReference type="EMBL" id="MBG6122870.1"/>
    </source>
</evidence>
<name>A0A931DZB5_9CORY</name>
<reference evidence="1" key="1">
    <citation type="submission" date="2020-11" db="EMBL/GenBank/DDBJ databases">
        <title>Sequencing the genomes of 1000 actinobacteria strains.</title>
        <authorList>
            <person name="Klenk H.-P."/>
        </authorList>
    </citation>
    <scope>NUCLEOTIDE SEQUENCE</scope>
    <source>
        <strain evidence="1">DSM 45632</strain>
    </source>
</reference>
<evidence type="ECO:0000313" key="2">
    <source>
        <dbReference type="Proteomes" id="UP000658613"/>
    </source>
</evidence>